<dbReference type="InterPro" id="IPR024537">
    <property type="entry name" value="DUF3322"/>
</dbReference>
<dbReference type="Pfam" id="PF11795">
    <property type="entry name" value="DUF3322"/>
    <property type="match status" value="1"/>
</dbReference>
<proteinExistence type="predicted"/>
<evidence type="ECO:0000259" key="2">
    <source>
        <dbReference type="Pfam" id="PF11795"/>
    </source>
</evidence>
<keyword evidence="4" id="KW-1185">Reference proteome</keyword>
<protein>
    <recommendedName>
        <fullName evidence="5">Wadjet protein JetD C-terminal domain-containing protein</fullName>
    </recommendedName>
</protein>
<evidence type="ECO:0008006" key="5">
    <source>
        <dbReference type="Google" id="ProtNLM"/>
    </source>
</evidence>
<dbReference type="Pfam" id="PF09983">
    <property type="entry name" value="JetD_C"/>
    <property type="match status" value="1"/>
</dbReference>
<dbReference type="STRING" id="2041.AERYTH_15585"/>
<reference evidence="3 4" key="1">
    <citation type="journal article" date="1991" name="Int. J. Syst. Bacteriol.">
        <title>Description of the erythromycin-producing bacterium Arthrobacter sp. strain NRRL B-3381 as Aeromicrobium erythreum gen. nov., sp. nov.</title>
        <authorList>
            <person name="Miller E.S."/>
            <person name="Woese C.R."/>
            <person name="Brenner S."/>
        </authorList>
    </citation>
    <scope>NUCLEOTIDE SEQUENCE [LARGE SCALE GENOMIC DNA]</scope>
    <source>
        <strain evidence="3 4">AR18</strain>
    </source>
</reference>
<accession>A0A0U4DD52</accession>
<evidence type="ECO:0000313" key="3">
    <source>
        <dbReference type="EMBL" id="ALX06018.1"/>
    </source>
</evidence>
<name>A0A0U4DD52_9ACTN</name>
<dbReference type="AlphaFoldDB" id="A0A0U4DD52"/>
<dbReference type="InterPro" id="IPR014544">
    <property type="entry name" value="UCP028408"/>
</dbReference>
<dbReference type="Proteomes" id="UP000067689">
    <property type="component" value="Chromosome"/>
</dbReference>
<dbReference type="KEGG" id="aer:AERYTH_15585"/>
<gene>
    <name evidence="3" type="ORF">AERYTH_15585</name>
</gene>
<feature type="domain" description="DUF3322" evidence="2">
    <location>
        <begin position="18"/>
        <end position="176"/>
    </location>
</feature>
<feature type="domain" description="Wadjet protein JetD C-terminal" evidence="1">
    <location>
        <begin position="187"/>
        <end position="358"/>
    </location>
</feature>
<dbReference type="PATRIC" id="fig|2041.4.peg.3254"/>
<dbReference type="EMBL" id="CP011502">
    <property type="protein sequence ID" value="ALX06018.1"/>
    <property type="molecule type" value="Genomic_DNA"/>
</dbReference>
<organism evidence="3 4">
    <name type="scientific">Aeromicrobium erythreum</name>
    <dbReference type="NCBI Taxonomy" id="2041"/>
    <lineage>
        <taxon>Bacteria</taxon>
        <taxon>Bacillati</taxon>
        <taxon>Actinomycetota</taxon>
        <taxon>Actinomycetes</taxon>
        <taxon>Propionibacteriales</taxon>
        <taxon>Nocardioidaceae</taxon>
        <taxon>Aeromicrobium</taxon>
    </lineage>
</organism>
<sequence length="365" mass="40793">MRRRGTDWAVAPPDEPALTILLKPPTEREAMVDQAGAEAWARAWTDPAFVGGLTVEWEERSWRRVGRQRVPVRLVARRPDDVAALAGGRVASEWRLFAARVAEIRGRWGPSEELDATCRRHAREITGWDEDRFLQVLDVAQWLAIHPSDGLRPRQVPVRGVDSKWLGRHRGVLTALTTATTGRPGLGLVDGDPLLRVRCLDSSLCIGGLADLAAPVRQLASLALRPDVVFVFENLETVLAMPQWPGAVVLHGSGYAVDVLEKLPWLARCPIVYWGDLDSHGFAILNRLRSHLDGVTSVLMDEKTLLDHRDLWVIEPRPARGVLDELTSDERAVLARIRAEGDVRLEQERIPWDLALRELRSVSRG</sequence>
<dbReference type="PIRSF" id="PIRSF028408">
    <property type="entry name" value="UCP028408"/>
    <property type="match status" value="1"/>
</dbReference>
<evidence type="ECO:0000313" key="4">
    <source>
        <dbReference type="Proteomes" id="UP000067689"/>
    </source>
</evidence>
<dbReference type="InterPro" id="IPR024534">
    <property type="entry name" value="JetD_C"/>
</dbReference>
<evidence type="ECO:0000259" key="1">
    <source>
        <dbReference type="Pfam" id="PF09983"/>
    </source>
</evidence>